<name>A0A9P4IVM5_9PEZI</name>
<protein>
    <submittedName>
        <fullName evidence="3">Uncharacterized protein</fullName>
    </submittedName>
</protein>
<dbReference type="AlphaFoldDB" id="A0A9P4IVM5"/>
<keyword evidence="2" id="KW-1133">Transmembrane helix</keyword>
<keyword evidence="2" id="KW-0472">Membrane</keyword>
<feature type="region of interest" description="Disordered" evidence="1">
    <location>
        <begin position="40"/>
        <end position="72"/>
    </location>
</feature>
<gene>
    <name evidence="3" type="ORF">K461DRAFT_280803</name>
</gene>
<keyword evidence="4" id="KW-1185">Reference proteome</keyword>
<organism evidence="3 4">
    <name type="scientific">Myriangium duriaei CBS 260.36</name>
    <dbReference type="NCBI Taxonomy" id="1168546"/>
    <lineage>
        <taxon>Eukaryota</taxon>
        <taxon>Fungi</taxon>
        <taxon>Dikarya</taxon>
        <taxon>Ascomycota</taxon>
        <taxon>Pezizomycotina</taxon>
        <taxon>Dothideomycetes</taxon>
        <taxon>Dothideomycetidae</taxon>
        <taxon>Myriangiales</taxon>
        <taxon>Myriangiaceae</taxon>
        <taxon>Myriangium</taxon>
    </lineage>
</organism>
<feature type="transmembrane region" description="Helical" evidence="2">
    <location>
        <begin position="83"/>
        <end position="103"/>
    </location>
</feature>
<reference evidence="3" key="1">
    <citation type="journal article" date="2020" name="Stud. Mycol.">
        <title>101 Dothideomycetes genomes: a test case for predicting lifestyles and emergence of pathogens.</title>
        <authorList>
            <person name="Haridas S."/>
            <person name="Albert R."/>
            <person name="Binder M."/>
            <person name="Bloem J."/>
            <person name="Labutti K."/>
            <person name="Salamov A."/>
            <person name="Andreopoulos B."/>
            <person name="Baker S."/>
            <person name="Barry K."/>
            <person name="Bills G."/>
            <person name="Bluhm B."/>
            <person name="Cannon C."/>
            <person name="Castanera R."/>
            <person name="Culley D."/>
            <person name="Daum C."/>
            <person name="Ezra D."/>
            <person name="Gonzalez J."/>
            <person name="Henrissat B."/>
            <person name="Kuo A."/>
            <person name="Liang C."/>
            <person name="Lipzen A."/>
            <person name="Lutzoni F."/>
            <person name="Magnuson J."/>
            <person name="Mondo S."/>
            <person name="Nolan M."/>
            <person name="Ohm R."/>
            <person name="Pangilinan J."/>
            <person name="Park H.-J."/>
            <person name="Ramirez L."/>
            <person name="Alfaro M."/>
            <person name="Sun H."/>
            <person name="Tritt A."/>
            <person name="Yoshinaga Y."/>
            <person name="Zwiers L.-H."/>
            <person name="Turgeon B."/>
            <person name="Goodwin S."/>
            <person name="Spatafora J."/>
            <person name="Crous P."/>
            <person name="Grigoriev I."/>
        </authorList>
    </citation>
    <scope>NUCLEOTIDE SEQUENCE</scope>
    <source>
        <strain evidence="3">CBS 260.36</strain>
    </source>
</reference>
<feature type="compositionally biased region" description="Basic and acidic residues" evidence="1">
    <location>
        <begin position="40"/>
        <end position="50"/>
    </location>
</feature>
<comment type="caution">
    <text evidence="3">The sequence shown here is derived from an EMBL/GenBank/DDBJ whole genome shotgun (WGS) entry which is preliminary data.</text>
</comment>
<dbReference type="Proteomes" id="UP000799439">
    <property type="component" value="Unassembled WGS sequence"/>
</dbReference>
<dbReference type="EMBL" id="ML996089">
    <property type="protein sequence ID" value="KAF2150788.1"/>
    <property type="molecule type" value="Genomic_DNA"/>
</dbReference>
<keyword evidence="2" id="KW-0812">Transmembrane</keyword>
<proteinExistence type="predicted"/>
<evidence type="ECO:0000256" key="1">
    <source>
        <dbReference type="SAM" id="MobiDB-lite"/>
    </source>
</evidence>
<accession>A0A9P4IVM5</accession>
<evidence type="ECO:0000313" key="4">
    <source>
        <dbReference type="Proteomes" id="UP000799439"/>
    </source>
</evidence>
<evidence type="ECO:0000256" key="2">
    <source>
        <dbReference type="SAM" id="Phobius"/>
    </source>
</evidence>
<sequence>MDCRSNKTVDEAKNNKRTKIMLRVAITDLGDQAVRVLARGDRQARSERHAACSYDKSGSGASRFVAETPDGRPIPPKAVARKVVCVLLSASATAPGVVLLIVYSR</sequence>
<evidence type="ECO:0000313" key="3">
    <source>
        <dbReference type="EMBL" id="KAF2150788.1"/>
    </source>
</evidence>